<keyword evidence="5" id="KW-0804">Transcription</keyword>
<keyword evidence="10" id="KW-1185">Reference proteome</keyword>
<dbReference type="GO" id="GO:0006355">
    <property type="term" value="P:regulation of DNA-templated transcription"/>
    <property type="evidence" value="ECO:0007669"/>
    <property type="project" value="InterPro"/>
</dbReference>
<keyword evidence="4 6" id="KW-0238">DNA-binding</keyword>
<evidence type="ECO:0000256" key="3">
    <source>
        <dbReference type="ARBA" id="ARBA00023015"/>
    </source>
</evidence>
<dbReference type="InterPro" id="IPR049945">
    <property type="entry name" value="AAA_22"/>
</dbReference>
<dbReference type="PROSITE" id="PS51755">
    <property type="entry name" value="OMPR_PHOB"/>
    <property type="match status" value="1"/>
</dbReference>
<dbReference type="Gene3D" id="1.10.10.10">
    <property type="entry name" value="Winged helix-like DNA-binding domain superfamily/Winged helix DNA-binding domain"/>
    <property type="match status" value="1"/>
</dbReference>
<dbReference type="SUPFAM" id="SSF48452">
    <property type="entry name" value="TPR-like"/>
    <property type="match status" value="2"/>
</dbReference>
<proteinExistence type="inferred from homology"/>
<evidence type="ECO:0000256" key="6">
    <source>
        <dbReference type="PROSITE-ProRule" id="PRU01091"/>
    </source>
</evidence>
<dbReference type="CDD" id="cd15831">
    <property type="entry name" value="BTAD"/>
    <property type="match status" value="1"/>
</dbReference>
<dbReference type="InterPro" id="IPR051677">
    <property type="entry name" value="AfsR-DnrI-RedD_regulator"/>
</dbReference>
<evidence type="ECO:0000256" key="7">
    <source>
        <dbReference type="SAM" id="MobiDB-lite"/>
    </source>
</evidence>
<dbReference type="AlphaFoldDB" id="A0AA44DG40"/>
<protein>
    <submittedName>
        <fullName evidence="9">AfsR family transcriptional regulator</fullName>
    </submittedName>
</protein>
<dbReference type="Pfam" id="PF03704">
    <property type="entry name" value="BTAD"/>
    <property type="match status" value="1"/>
</dbReference>
<dbReference type="Gene3D" id="1.25.40.10">
    <property type="entry name" value="Tetratricopeptide repeat domain"/>
    <property type="match status" value="2"/>
</dbReference>
<evidence type="ECO:0000256" key="1">
    <source>
        <dbReference type="ARBA" id="ARBA00005820"/>
    </source>
</evidence>
<dbReference type="InterPro" id="IPR005158">
    <property type="entry name" value="BTAD"/>
</dbReference>
<feature type="DNA-binding region" description="OmpR/PhoB-type" evidence="6">
    <location>
        <begin position="1"/>
        <end position="88"/>
    </location>
</feature>
<dbReference type="Pfam" id="PF00486">
    <property type="entry name" value="Trans_reg_C"/>
    <property type="match status" value="1"/>
</dbReference>
<accession>A0AA44DG40</accession>
<dbReference type="SUPFAM" id="SSF52540">
    <property type="entry name" value="P-loop containing nucleoside triphosphate hydrolases"/>
    <property type="match status" value="1"/>
</dbReference>
<comment type="similarity">
    <text evidence="1">Belongs to the AfsR/DnrI/RedD regulatory family.</text>
</comment>
<dbReference type="SUPFAM" id="SSF46894">
    <property type="entry name" value="C-terminal effector domain of the bipartite response regulators"/>
    <property type="match status" value="1"/>
</dbReference>
<dbReference type="EMBL" id="JAAXOU010000314">
    <property type="protein sequence ID" value="NKY16258.1"/>
    <property type="molecule type" value="Genomic_DNA"/>
</dbReference>
<feature type="domain" description="OmpR/PhoB-type" evidence="8">
    <location>
        <begin position="1"/>
        <end position="88"/>
    </location>
</feature>
<dbReference type="PANTHER" id="PTHR35807:SF1">
    <property type="entry name" value="TRANSCRIPTIONAL REGULATOR REDD"/>
    <property type="match status" value="1"/>
</dbReference>
<keyword evidence="3" id="KW-0805">Transcription regulation</keyword>
<evidence type="ECO:0000313" key="10">
    <source>
        <dbReference type="Proteomes" id="UP000570003"/>
    </source>
</evidence>
<dbReference type="Proteomes" id="UP000570003">
    <property type="component" value="Unassembled WGS sequence"/>
</dbReference>
<dbReference type="SMART" id="SM01043">
    <property type="entry name" value="BTAD"/>
    <property type="match status" value="1"/>
</dbReference>
<dbReference type="Pfam" id="PF13401">
    <property type="entry name" value="AAA_22"/>
    <property type="match status" value="1"/>
</dbReference>
<dbReference type="InterPro" id="IPR011990">
    <property type="entry name" value="TPR-like_helical_dom_sf"/>
</dbReference>
<comment type="caution">
    <text evidence="9">The sequence shown here is derived from an EMBL/GenBank/DDBJ whole genome shotgun (WGS) entry which is preliminary data.</text>
</comment>
<dbReference type="InterPro" id="IPR036388">
    <property type="entry name" value="WH-like_DNA-bd_sf"/>
</dbReference>
<evidence type="ECO:0000259" key="8">
    <source>
        <dbReference type="PROSITE" id="PS51755"/>
    </source>
</evidence>
<evidence type="ECO:0000256" key="4">
    <source>
        <dbReference type="ARBA" id="ARBA00023125"/>
    </source>
</evidence>
<organism evidence="9 10">
    <name type="scientific">Streptomyces somaliensis (strain ATCC 33201 / DSM 40738 / JCM 12659 / KCTC 9044 / NCTC 11332 / NRRL B-12077 / IP 733)</name>
    <dbReference type="NCBI Taxonomy" id="1134445"/>
    <lineage>
        <taxon>Bacteria</taxon>
        <taxon>Bacillati</taxon>
        <taxon>Actinomycetota</taxon>
        <taxon>Actinomycetes</taxon>
        <taxon>Kitasatosporales</taxon>
        <taxon>Streptomycetaceae</taxon>
        <taxon>Streptomyces</taxon>
    </lineage>
</organism>
<name>A0AA44DG40_STRE0</name>
<dbReference type="InterPro" id="IPR001867">
    <property type="entry name" value="OmpR/PhoB-type_DNA-bd"/>
</dbReference>
<feature type="region of interest" description="Disordered" evidence="7">
    <location>
        <begin position="241"/>
        <end position="284"/>
    </location>
</feature>
<keyword evidence="2" id="KW-0902">Two-component regulatory system</keyword>
<dbReference type="GO" id="GO:0003677">
    <property type="term" value="F:DNA binding"/>
    <property type="evidence" value="ECO:0007669"/>
    <property type="project" value="UniProtKB-UniRule"/>
</dbReference>
<dbReference type="GO" id="GO:0000160">
    <property type="term" value="P:phosphorelay signal transduction system"/>
    <property type="evidence" value="ECO:0007669"/>
    <property type="project" value="UniProtKB-KW"/>
</dbReference>
<reference evidence="9 10" key="1">
    <citation type="submission" date="2020-04" db="EMBL/GenBank/DDBJ databases">
        <title>MicrobeNet Type strains.</title>
        <authorList>
            <person name="Nicholson A.C."/>
        </authorList>
    </citation>
    <scope>NUCLEOTIDE SEQUENCE [LARGE SCALE GENOMIC DNA]</scope>
    <source>
        <strain evidence="9 10">DSM 40738</strain>
    </source>
</reference>
<sequence>MGLRTADGRVLTGPEKRTSVLAVLLLHLNRAISPDLLTSALWDEEPPRHSRTVVQGHISRIRAALAQADAPARGIELATLGGGYVLRAPDEHLDSHRFATLTAQARGAAAAAAVPLLRRALGLWHGAALAGTAYTGVLTAAAQSLEDARLTAVENLGVALLRSRNAPEAVALLRPEAAAHPLRETLLAVLLEAMAACGQQSSAIEAFHRTRRLLKENLGIEPGPVLSSVYAGLLGPSRRTGDVWTAPAPDATRPYPPEARRPAPAPEVRSAPGRRPDLLPRPPAGFIGRAPELRHLAALTGPADGPAASVPPVVLITGPAGVGKTSLALRWAHQHTARYPDGCLFADLRGFSANGEVDEMQVLRMFLQALGVPASHVPDTSQAAAALYRSRVTDRRLLVVLDNARGSAQVRSLLPSGRHCTTLVTSRNRLDGLVVTDGAEPLVLREFPARTGVALLRSVLGEARVAEEEAEAHRLARLCDGLPLALRITAARLRARPSWSLRAMADELANEQQRLLLLRAEDMSVAAALGVSVAQLTARDAALFHALGRFPGREFDDWTAAALVGLPRPEVSEGLDRLGAAHLVHEERPGRYVLHDLVRLFARDAGSHDTAGADAARRRLLDHYARTLRHAVTVVDPSGDPPVPLPVHGGAGPHGPRFDDSAQALHWYGTEHENLRAVASLALTSATGTPSGSEDDHPAWLLPALLWPLVVWRPHGGWTPVLERALQAVEDPSATAVTPPEGSAVPVARARLHAALGRLYAETGRLPQGGRHLAVAAALLRHHAQHATNAQVLMMLGNAQARLGRPERADHVHVRALTSAVGAGVCPPGMLTHYRQARLALAEHRLEDAADHFARSLALAPADQYQLWRAWMAGVHGRELRRTGHMAEAREHLLHALVLARRHHLRVHTAQVLWQLAEIAEDLGDAEAAEDYRGQAQQEDGRVLQG</sequence>
<dbReference type="PRINTS" id="PR00364">
    <property type="entry name" value="DISEASERSIST"/>
</dbReference>
<dbReference type="SMART" id="SM00862">
    <property type="entry name" value="Trans_reg_C"/>
    <property type="match status" value="1"/>
</dbReference>
<dbReference type="GO" id="GO:0043531">
    <property type="term" value="F:ADP binding"/>
    <property type="evidence" value="ECO:0007669"/>
    <property type="project" value="InterPro"/>
</dbReference>
<evidence type="ECO:0000256" key="5">
    <source>
        <dbReference type="ARBA" id="ARBA00023163"/>
    </source>
</evidence>
<evidence type="ECO:0000313" key="9">
    <source>
        <dbReference type="EMBL" id="NKY16258.1"/>
    </source>
</evidence>
<gene>
    <name evidence="9" type="ORF">HGA06_19630</name>
</gene>
<dbReference type="PANTHER" id="PTHR35807">
    <property type="entry name" value="TRANSCRIPTIONAL REGULATOR REDD-RELATED"/>
    <property type="match status" value="1"/>
</dbReference>
<dbReference type="RefSeq" id="WP_168440489.1">
    <property type="nucleotide sequence ID" value="NZ_JAAXOU010000314.1"/>
</dbReference>
<dbReference type="InterPro" id="IPR016032">
    <property type="entry name" value="Sig_transdc_resp-reg_C-effctor"/>
</dbReference>
<evidence type="ECO:0000256" key="2">
    <source>
        <dbReference type="ARBA" id="ARBA00023012"/>
    </source>
</evidence>
<dbReference type="Gene3D" id="3.40.50.300">
    <property type="entry name" value="P-loop containing nucleotide triphosphate hydrolases"/>
    <property type="match status" value="1"/>
</dbReference>
<dbReference type="InterPro" id="IPR027417">
    <property type="entry name" value="P-loop_NTPase"/>
</dbReference>